<accession>A0A2C6LHE6</accession>
<feature type="region of interest" description="Disordered" evidence="1">
    <location>
        <begin position="1"/>
        <end position="27"/>
    </location>
</feature>
<keyword evidence="3" id="KW-1185">Reference proteome</keyword>
<gene>
    <name evidence="2" type="ORF">CSUI_000317</name>
</gene>
<dbReference type="VEuPathDB" id="ToxoDB:CSUI_000317"/>
<feature type="compositionally biased region" description="Basic and acidic residues" evidence="1">
    <location>
        <begin position="73"/>
        <end position="82"/>
    </location>
</feature>
<reference evidence="2 3" key="1">
    <citation type="journal article" date="2017" name="Int. J. Parasitol.">
        <title>The genome of the protozoan parasite Cystoisospora suis and a reverse vaccinology approach to identify vaccine candidates.</title>
        <authorList>
            <person name="Palmieri N."/>
            <person name="Shrestha A."/>
            <person name="Ruttkowski B."/>
            <person name="Beck T."/>
            <person name="Vogl C."/>
            <person name="Tomley F."/>
            <person name="Blake D.P."/>
            <person name="Joachim A."/>
        </authorList>
    </citation>
    <scope>NUCLEOTIDE SEQUENCE [LARGE SCALE GENOMIC DNA]</scope>
    <source>
        <strain evidence="2 3">Wien I</strain>
    </source>
</reference>
<name>A0A2C6LHE6_9APIC</name>
<feature type="compositionally biased region" description="Basic and acidic residues" evidence="1">
    <location>
        <begin position="106"/>
        <end position="122"/>
    </location>
</feature>
<evidence type="ECO:0000313" key="2">
    <source>
        <dbReference type="EMBL" id="PHJ25823.1"/>
    </source>
</evidence>
<feature type="region of interest" description="Disordered" evidence="1">
    <location>
        <begin position="60"/>
        <end position="122"/>
    </location>
</feature>
<dbReference type="AlphaFoldDB" id="A0A2C6LHE6"/>
<dbReference type="Proteomes" id="UP000221165">
    <property type="component" value="Unassembled WGS sequence"/>
</dbReference>
<proteinExistence type="predicted"/>
<evidence type="ECO:0000313" key="3">
    <source>
        <dbReference type="Proteomes" id="UP000221165"/>
    </source>
</evidence>
<dbReference type="GeneID" id="94423762"/>
<organism evidence="2 3">
    <name type="scientific">Cystoisospora suis</name>
    <dbReference type="NCBI Taxonomy" id="483139"/>
    <lineage>
        <taxon>Eukaryota</taxon>
        <taxon>Sar</taxon>
        <taxon>Alveolata</taxon>
        <taxon>Apicomplexa</taxon>
        <taxon>Conoidasida</taxon>
        <taxon>Coccidia</taxon>
        <taxon>Eucoccidiorida</taxon>
        <taxon>Eimeriorina</taxon>
        <taxon>Sarcocystidae</taxon>
        <taxon>Cystoisospora</taxon>
    </lineage>
</organism>
<sequence>MKKKEPHLSSPLSSPNTGRLPHERKTNGWTGHHLRIAWRLPWRSFHTVVKRRRKRRCVSIHKEEDTEQQEEKEEIHKNERSDYPASSSSALQRNEEGVEEDSNGDSSDHELPPRLIDGEDRTTGGKVDLSVVIEFSDWLESLLFHKTFIEPNEWRLFHLHFFLCQQIPWPEGFGCTYTSAVVSERDRHSLCPSMVMETMKEMKMISSARNLYRIGPLPISVSFAFAMERLLKESSERKEREEEER</sequence>
<protein>
    <submittedName>
        <fullName evidence="2">Uncharacterized protein</fullName>
    </submittedName>
</protein>
<evidence type="ECO:0000256" key="1">
    <source>
        <dbReference type="SAM" id="MobiDB-lite"/>
    </source>
</evidence>
<dbReference type="RefSeq" id="XP_067927469.1">
    <property type="nucleotide sequence ID" value="XM_068060551.1"/>
</dbReference>
<dbReference type="EMBL" id="MIGC01000143">
    <property type="protein sequence ID" value="PHJ25823.1"/>
    <property type="molecule type" value="Genomic_DNA"/>
</dbReference>
<comment type="caution">
    <text evidence="2">The sequence shown here is derived from an EMBL/GenBank/DDBJ whole genome shotgun (WGS) entry which is preliminary data.</text>
</comment>